<protein>
    <recommendedName>
        <fullName evidence="1">F-box domain-containing protein</fullName>
    </recommendedName>
</protein>
<gene>
    <name evidence="2" type="ORF">OCU04_008278</name>
</gene>
<evidence type="ECO:0000259" key="1">
    <source>
        <dbReference type="PROSITE" id="PS50181"/>
    </source>
</evidence>
<dbReference type="Proteomes" id="UP001152300">
    <property type="component" value="Unassembled WGS sequence"/>
</dbReference>
<dbReference type="InterPro" id="IPR036047">
    <property type="entry name" value="F-box-like_dom_sf"/>
</dbReference>
<comment type="caution">
    <text evidence="2">The sequence shown here is derived from an EMBL/GenBank/DDBJ whole genome shotgun (WGS) entry which is preliminary data.</text>
</comment>
<dbReference type="SUPFAM" id="SSF81383">
    <property type="entry name" value="F-box domain"/>
    <property type="match status" value="1"/>
</dbReference>
<dbReference type="PROSITE" id="PS50181">
    <property type="entry name" value="FBOX"/>
    <property type="match status" value="1"/>
</dbReference>
<dbReference type="AlphaFoldDB" id="A0A9X0DHH2"/>
<dbReference type="EMBL" id="JAPEIS010000009">
    <property type="protein sequence ID" value="KAJ8063034.1"/>
    <property type="molecule type" value="Genomic_DNA"/>
</dbReference>
<sequence length="375" mass="43246">MDCVKTQFDLSRQSTIRFYRNLAPSRPDPMPDPLDAISNSLLSRLPREILQQVASHLPLSSAVSFSLSCRHIALVIGTQYIDNLRNSHHDKLKFLKLLERYFPDQIVCDSCGKFHKIQNAEKYSFNSSFWLSPEARPLCTNEDLKNGMEHYMHWKLGTTIFKMVMKHHRYFGHDVRTQQLLKLLSASAYMGIDDLTTKNKGECLIKNGSLFTRKCITFRGQFPPSRRHLLLSYICPHLHLRAKGQRLRINTTSILIYPILPENKWSKSFLCEKVGSWRKGSRPSQCQYCRTEYTVEVKHDERCPIEVKTVIWKDFGQGPGGEGWEAHQIRRDAQGHRLQPAQKTIKFPIGEIKSVFQPDGTELKPSLSASRGARF</sequence>
<feature type="domain" description="F-box" evidence="1">
    <location>
        <begin position="39"/>
        <end position="84"/>
    </location>
</feature>
<keyword evidence="3" id="KW-1185">Reference proteome</keyword>
<dbReference type="InterPro" id="IPR001810">
    <property type="entry name" value="F-box_dom"/>
</dbReference>
<dbReference type="Pfam" id="PF00646">
    <property type="entry name" value="F-box"/>
    <property type="match status" value="1"/>
</dbReference>
<organism evidence="2 3">
    <name type="scientific">Sclerotinia nivalis</name>
    <dbReference type="NCBI Taxonomy" id="352851"/>
    <lineage>
        <taxon>Eukaryota</taxon>
        <taxon>Fungi</taxon>
        <taxon>Dikarya</taxon>
        <taxon>Ascomycota</taxon>
        <taxon>Pezizomycotina</taxon>
        <taxon>Leotiomycetes</taxon>
        <taxon>Helotiales</taxon>
        <taxon>Sclerotiniaceae</taxon>
        <taxon>Sclerotinia</taxon>
    </lineage>
</organism>
<accession>A0A9X0DHH2</accession>
<evidence type="ECO:0000313" key="3">
    <source>
        <dbReference type="Proteomes" id="UP001152300"/>
    </source>
</evidence>
<reference evidence="2" key="1">
    <citation type="submission" date="2022-11" db="EMBL/GenBank/DDBJ databases">
        <title>Genome Resource of Sclerotinia nivalis Strain SnTB1, a Plant Pathogen Isolated from American Ginseng.</title>
        <authorList>
            <person name="Fan S."/>
        </authorList>
    </citation>
    <scope>NUCLEOTIDE SEQUENCE</scope>
    <source>
        <strain evidence="2">SnTB1</strain>
    </source>
</reference>
<name>A0A9X0DHH2_9HELO</name>
<proteinExistence type="predicted"/>
<evidence type="ECO:0000313" key="2">
    <source>
        <dbReference type="EMBL" id="KAJ8063034.1"/>
    </source>
</evidence>
<dbReference type="OrthoDB" id="3766406at2759"/>
<dbReference type="CDD" id="cd09917">
    <property type="entry name" value="F-box_SF"/>
    <property type="match status" value="1"/>
</dbReference>